<feature type="signal peptide" evidence="2">
    <location>
        <begin position="1"/>
        <end position="26"/>
    </location>
</feature>
<dbReference type="Proteomes" id="UP000811246">
    <property type="component" value="Chromosome 5"/>
</dbReference>
<organism evidence="3 4">
    <name type="scientific">Carya illinoinensis</name>
    <name type="common">Pecan</name>
    <dbReference type="NCBI Taxonomy" id="32201"/>
    <lineage>
        <taxon>Eukaryota</taxon>
        <taxon>Viridiplantae</taxon>
        <taxon>Streptophyta</taxon>
        <taxon>Embryophyta</taxon>
        <taxon>Tracheophyta</taxon>
        <taxon>Spermatophyta</taxon>
        <taxon>Magnoliopsida</taxon>
        <taxon>eudicotyledons</taxon>
        <taxon>Gunneridae</taxon>
        <taxon>Pentapetalae</taxon>
        <taxon>rosids</taxon>
        <taxon>fabids</taxon>
        <taxon>Fagales</taxon>
        <taxon>Juglandaceae</taxon>
        <taxon>Carya</taxon>
    </lineage>
</organism>
<dbReference type="AlphaFoldDB" id="A0A922JN32"/>
<feature type="region of interest" description="Disordered" evidence="1">
    <location>
        <begin position="68"/>
        <end position="107"/>
    </location>
</feature>
<proteinExistence type="predicted"/>
<evidence type="ECO:0000256" key="2">
    <source>
        <dbReference type="SAM" id="SignalP"/>
    </source>
</evidence>
<protein>
    <submittedName>
        <fullName evidence="3">Uncharacterized protein</fullName>
    </submittedName>
</protein>
<comment type="caution">
    <text evidence="3">The sequence shown here is derived from an EMBL/GenBank/DDBJ whole genome shotgun (WGS) entry which is preliminary data.</text>
</comment>
<accession>A0A922JN32</accession>
<sequence length="107" mass="11939">MASKPFVPILLLLLLHLVLHIGYGAAYRIHDLSPNGKALQSKKYPQDMSSAVLEVHKLPRFERPRFGFLPKASPIPPSGPSKRHNRHVKGDVRTGSGWKARGRKILS</sequence>
<reference evidence="3" key="1">
    <citation type="submission" date="2021-01" db="EMBL/GenBank/DDBJ databases">
        <authorList>
            <person name="Lovell J.T."/>
            <person name="Bentley N."/>
            <person name="Bhattarai G."/>
            <person name="Jenkins J.W."/>
            <person name="Sreedasyam A."/>
            <person name="Alarcon Y."/>
            <person name="Bock C."/>
            <person name="Boston L."/>
            <person name="Carlson J."/>
            <person name="Cervantes K."/>
            <person name="Clermont K."/>
            <person name="Krom N."/>
            <person name="Kubenka K."/>
            <person name="Mamidi S."/>
            <person name="Mattison C."/>
            <person name="Monteros M."/>
            <person name="Pisani C."/>
            <person name="Plott C."/>
            <person name="Rajasekar S."/>
            <person name="Rhein H.S."/>
            <person name="Rohla C."/>
            <person name="Song M."/>
            <person name="Hilaire R.S."/>
            <person name="Shu S."/>
            <person name="Wells L."/>
            <person name="Wang X."/>
            <person name="Webber J."/>
            <person name="Heerema R.J."/>
            <person name="Klein P."/>
            <person name="Conner P."/>
            <person name="Grauke L."/>
            <person name="Grimwood J."/>
            <person name="Schmutz J."/>
            <person name="Randall J.J."/>
        </authorList>
    </citation>
    <scope>NUCLEOTIDE SEQUENCE</scope>
    <source>
        <tissue evidence="3">Leaf</tissue>
    </source>
</reference>
<keyword evidence="2" id="KW-0732">Signal</keyword>
<evidence type="ECO:0000313" key="3">
    <source>
        <dbReference type="EMBL" id="KAG6714486.1"/>
    </source>
</evidence>
<name>A0A922JN32_CARIL</name>
<dbReference type="EMBL" id="CM031829">
    <property type="protein sequence ID" value="KAG6714486.1"/>
    <property type="molecule type" value="Genomic_DNA"/>
</dbReference>
<feature type="chain" id="PRO_5037548709" evidence="2">
    <location>
        <begin position="27"/>
        <end position="107"/>
    </location>
</feature>
<evidence type="ECO:0000313" key="4">
    <source>
        <dbReference type="Proteomes" id="UP000811246"/>
    </source>
</evidence>
<evidence type="ECO:0000256" key="1">
    <source>
        <dbReference type="SAM" id="MobiDB-lite"/>
    </source>
</evidence>
<gene>
    <name evidence="3" type="ORF">I3842_05G204700</name>
</gene>